<reference evidence="1 2" key="1">
    <citation type="submission" date="2018-07" db="EMBL/GenBank/DDBJ databases">
        <title>Genome sequence of Nitratireductor thuwali#1536.</title>
        <authorList>
            <person name="Michoud G."/>
            <person name="Merlino G."/>
            <person name="Sefrji F.O."/>
            <person name="Daffonchio D."/>
        </authorList>
    </citation>
    <scope>NUCLEOTIDE SEQUENCE [LARGE SCALE GENOMIC DNA]</scope>
    <source>
        <strain evidence="2">Nit1536</strain>
    </source>
</reference>
<dbReference type="SUPFAM" id="SSF102588">
    <property type="entry name" value="LmbE-like"/>
    <property type="match status" value="1"/>
</dbReference>
<evidence type="ECO:0008006" key="3">
    <source>
        <dbReference type="Google" id="ProtNLM"/>
    </source>
</evidence>
<dbReference type="EMBL" id="CP030941">
    <property type="protein sequence ID" value="UUP18230.1"/>
    <property type="molecule type" value="Genomic_DNA"/>
</dbReference>
<dbReference type="Gene3D" id="3.40.50.10320">
    <property type="entry name" value="LmbE-like"/>
    <property type="match status" value="1"/>
</dbReference>
<accession>A0ABY5MJQ0</accession>
<evidence type="ECO:0000313" key="2">
    <source>
        <dbReference type="Proteomes" id="UP001342418"/>
    </source>
</evidence>
<protein>
    <recommendedName>
        <fullName evidence="3">GlcNAc-PI de-N-acetylase</fullName>
    </recommendedName>
</protein>
<keyword evidence="2" id="KW-1185">Reference proteome</keyword>
<dbReference type="RefSeq" id="WP_338530481.1">
    <property type="nucleotide sequence ID" value="NZ_CP030941.1"/>
</dbReference>
<dbReference type="Proteomes" id="UP001342418">
    <property type="component" value="Chromosome"/>
</dbReference>
<proteinExistence type="predicted"/>
<organism evidence="1 2">
    <name type="scientific">Nitratireductor thuwali</name>
    <dbReference type="NCBI Taxonomy" id="2267699"/>
    <lineage>
        <taxon>Bacteria</taxon>
        <taxon>Pseudomonadati</taxon>
        <taxon>Pseudomonadota</taxon>
        <taxon>Alphaproteobacteria</taxon>
        <taxon>Hyphomicrobiales</taxon>
        <taxon>Phyllobacteriaceae</taxon>
        <taxon>Nitratireductor</taxon>
    </lineage>
</organism>
<name>A0ABY5MJQ0_9HYPH</name>
<evidence type="ECO:0000313" key="1">
    <source>
        <dbReference type="EMBL" id="UUP18230.1"/>
    </source>
</evidence>
<sequence length="298" mass="33735">MSKRPEFLENSMIIGAHPDDELLWFNSILRHADEVVIVFKDFWAQPHIGAARAAAIADYPRDRVTCLDIAESGAHGCADWSNPEESEFGLTLGLEANRRELTRFARISLSKVAAYPPGNIATASVARAYSANFKLIGEALRPRLSRQMNVFTHNPWGEYGHEEHVQVFRVLQRLREEIGFKLWMSNYCTNRALPLAMRYFESCPGSHLRLETDKPFADEVAATYKKHGCWTWADDWAWFDDECFMEAPREGADSASHQHLFPLNFFTIDDTRSRKWVPLALSVSVASAAIGVAISETI</sequence>
<dbReference type="InterPro" id="IPR024078">
    <property type="entry name" value="LmbE-like_dom_sf"/>
</dbReference>
<gene>
    <name evidence="1" type="ORF">NTH_02710</name>
</gene>